<dbReference type="Proteomes" id="UP000592780">
    <property type="component" value="Unassembled WGS sequence"/>
</dbReference>
<dbReference type="AlphaFoldDB" id="A0A7W8QFH6"/>
<comment type="caution">
    <text evidence="2">The sequence shown here is derived from an EMBL/GenBank/DDBJ whole genome shotgun (WGS) entry which is preliminary data.</text>
</comment>
<dbReference type="Pfam" id="PF08808">
    <property type="entry name" value="RES"/>
    <property type="match status" value="1"/>
</dbReference>
<protein>
    <submittedName>
        <fullName evidence="2">RES domain-containing protein</fullName>
    </submittedName>
</protein>
<dbReference type="InterPro" id="IPR014914">
    <property type="entry name" value="RES_dom"/>
</dbReference>
<gene>
    <name evidence="2" type="ORF">HDG40_007759</name>
</gene>
<evidence type="ECO:0000313" key="2">
    <source>
        <dbReference type="EMBL" id="MBB5429562.1"/>
    </source>
</evidence>
<feature type="domain" description="RES" evidence="1">
    <location>
        <begin position="17"/>
        <end position="140"/>
    </location>
</feature>
<dbReference type="EMBL" id="JACHDD010000032">
    <property type="protein sequence ID" value="MBB5429562.1"/>
    <property type="molecule type" value="Genomic_DNA"/>
</dbReference>
<organism evidence="2 3">
    <name type="scientific">Paraburkholderia atlantica</name>
    <dbReference type="NCBI Taxonomy" id="2654982"/>
    <lineage>
        <taxon>Bacteria</taxon>
        <taxon>Pseudomonadati</taxon>
        <taxon>Pseudomonadota</taxon>
        <taxon>Betaproteobacteria</taxon>
        <taxon>Burkholderiales</taxon>
        <taxon>Burkholderiaceae</taxon>
        <taxon>Paraburkholderia</taxon>
    </lineage>
</organism>
<accession>A0A7W8QFH6</accession>
<evidence type="ECO:0000313" key="3">
    <source>
        <dbReference type="Proteomes" id="UP000592780"/>
    </source>
</evidence>
<name>A0A7W8QFH6_PARAM</name>
<proteinExistence type="predicted"/>
<sequence>MMLTVWRVVTERYADTAFSGEGARLYGGRWNPKGVAMVYTAHTQSLALLEMLVQDSPLRAHYVMIPARFPERIVERIDPATLAADWRDISARGELQQIGATWSQARASAVLAVPSAVVPAEFNYLFNPHHTDFAHVEIGAREEWLTDPRLLRRAAPPT</sequence>
<reference evidence="2 3" key="1">
    <citation type="submission" date="2020-08" db="EMBL/GenBank/DDBJ databases">
        <title>Genomic Encyclopedia of Type Strains, Phase IV (KMG-V): Genome sequencing to study the core and pangenomes of soil and plant-associated prokaryotes.</title>
        <authorList>
            <person name="Whitman W."/>
        </authorList>
    </citation>
    <scope>NUCLEOTIDE SEQUENCE [LARGE SCALE GENOMIC DNA]</scope>
    <source>
        <strain evidence="2 3">JPY158</strain>
    </source>
</reference>
<dbReference type="SMART" id="SM00953">
    <property type="entry name" value="RES"/>
    <property type="match status" value="1"/>
</dbReference>
<evidence type="ECO:0000259" key="1">
    <source>
        <dbReference type="SMART" id="SM00953"/>
    </source>
</evidence>
<keyword evidence="3" id="KW-1185">Reference proteome</keyword>